<dbReference type="EMBL" id="JBHLUN010000033">
    <property type="protein sequence ID" value="MFC0411005.1"/>
    <property type="molecule type" value="Genomic_DNA"/>
</dbReference>
<sequence length="100" mass="11108">MRAADGNRSADRPGELVLLRTILGMEGNQPQPTTYSSPHDAIDAAMLWLPMQSVAAGILAPFRDPVPFRLRMLARRFNTSVRTPAAIRRFQLRALEVVHG</sequence>
<protein>
    <submittedName>
        <fullName evidence="1">Uncharacterized protein</fullName>
    </submittedName>
</protein>
<organism evidence="1 2">
    <name type="scientific">Roseomonas elaeocarpi</name>
    <dbReference type="NCBI Taxonomy" id="907779"/>
    <lineage>
        <taxon>Bacteria</taxon>
        <taxon>Pseudomonadati</taxon>
        <taxon>Pseudomonadota</taxon>
        <taxon>Alphaproteobacteria</taxon>
        <taxon>Acetobacterales</taxon>
        <taxon>Roseomonadaceae</taxon>
        <taxon>Roseomonas</taxon>
    </lineage>
</organism>
<dbReference type="RefSeq" id="WP_377046759.1">
    <property type="nucleotide sequence ID" value="NZ_JBHLUN010000033.1"/>
</dbReference>
<name>A0ABV6JZW3_9PROT</name>
<accession>A0ABV6JZW3</accession>
<evidence type="ECO:0000313" key="1">
    <source>
        <dbReference type="EMBL" id="MFC0411005.1"/>
    </source>
</evidence>
<reference evidence="1 2" key="1">
    <citation type="submission" date="2024-09" db="EMBL/GenBank/DDBJ databases">
        <authorList>
            <person name="Sun Q."/>
            <person name="Mori K."/>
        </authorList>
    </citation>
    <scope>NUCLEOTIDE SEQUENCE [LARGE SCALE GENOMIC DNA]</scope>
    <source>
        <strain evidence="1 2">TBRC 5777</strain>
    </source>
</reference>
<dbReference type="Proteomes" id="UP001589865">
    <property type="component" value="Unassembled WGS sequence"/>
</dbReference>
<evidence type="ECO:0000313" key="2">
    <source>
        <dbReference type="Proteomes" id="UP001589865"/>
    </source>
</evidence>
<comment type="caution">
    <text evidence="1">The sequence shown here is derived from an EMBL/GenBank/DDBJ whole genome shotgun (WGS) entry which is preliminary data.</text>
</comment>
<proteinExistence type="predicted"/>
<keyword evidence="2" id="KW-1185">Reference proteome</keyword>
<gene>
    <name evidence="1" type="ORF">ACFFGY_22395</name>
</gene>